<evidence type="ECO:0000256" key="1">
    <source>
        <dbReference type="ARBA" id="ARBA00004613"/>
    </source>
</evidence>
<dbReference type="AlphaFoldDB" id="A0A1I7VMH7"/>
<dbReference type="PANTHER" id="PTHR15427:SF33">
    <property type="entry name" value="COLLAGEN IV NC1 DOMAIN-CONTAINING PROTEIN"/>
    <property type="match status" value="1"/>
</dbReference>
<keyword evidence="5" id="KW-0472">Membrane</keyword>
<dbReference type="WBParaSite" id="EN70_4161">
    <property type="protein sequence ID" value="EN70_4161"/>
    <property type="gene ID" value="EN70_4161"/>
</dbReference>
<keyword evidence="3" id="KW-0677">Repeat</keyword>
<protein>
    <submittedName>
        <fullName evidence="7">Col_cuticle_N domain-containing protein</fullName>
    </submittedName>
</protein>
<feature type="region of interest" description="Disordered" evidence="4">
    <location>
        <begin position="58"/>
        <end position="110"/>
    </location>
</feature>
<evidence type="ECO:0000313" key="6">
    <source>
        <dbReference type="Proteomes" id="UP000095285"/>
    </source>
</evidence>
<keyword evidence="5" id="KW-1133">Transmembrane helix</keyword>
<evidence type="ECO:0000256" key="2">
    <source>
        <dbReference type="ARBA" id="ARBA00022525"/>
    </source>
</evidence>
<evidence type="ECO:0000313" key="7">
    <source>
        <dbReference type="WBParaSite" id="EN70_4161"/>
    </source>
</evidence>
<evidence type="ECO:0000256" key="5">
    <source>
        <dbReference type="SAM" id="Phobius"/>
    </source>
</evidence>
<reference evidence="6" key="1">
    <citation type="submission" date="2012-04" db="EMBL/GenBank/DDBJ databases">
        <title>The Genome Sequence of Loa loa.</title>
        <authorList>
            <consortium name="The Broad Institute Genome Sequencing Platform"/>
            <consortium name="Broad Institute Genome Sequencing Center for Infectious Disease"/>
            <person name="Nutman T.B."/>
            <person name="Fink D.L."/>
            <person name="Russ C."/>
            <person name="Young S."/>
            <person name="Zeng Q."/>
            <person name="Gargeya S."/>
            <person name="Alvarado L."/>
            <person name="Berlin A."/>
            <person name="Chapman S.B."/>
            <person name="Chen Z."/>
            <person name="Freedman E."/>
            <person name="Gellesch M."/>
            <person name="Goldberg J."/>
            <person name="Griggs A."/>
            <person name="Gujja S."/>
            <person name="Heilman E.R."/>
            <person name="Heiman D."/>
            <person name="Howarth C."/>
            <person name="Mehta T."/>
            <person name="Neiman D."/>
            <person name="Pearson M."/>
            <person name="Roberts A."/>
            <person name="Saif S."/>
            <person name="Shea T."/>
            <person name="Shenoy N."/>
            <person name="Sisk P."/>
            <person name="Stolte C."/>
            <person name="Sykes S."/>
            <person name="White J."/>
            <person name="Yandava C."/>
            <person name="Haas B."/>
            <person name="Henn M.R."/>
            <person name="Nusbaum C."/>
            <person name="Birren B."/>
        </authorList>
    </citation>
    <scope>NUCLEOTIDE SEQUENCE [LARGE SCALE GENOMIC DNA]</scope>
</reference>
<sequence>MALGKYQRNVEETTDEIKSPTTLPSDIEDHYVLCQKDIKPSDLSTSYEIRRIRRSEKRELANDIIEGPQGKKGPRGPPGPTGPPGIQGDRGPPGQQGPRGPPGLPGPKEKPVLVGIAVGALFACSLALVFFLLSATRVILGSSNDAEEE</sequence>
<proteinExistence type="predicted"/>
<evidence type="ECO:0000256" key="4">
    <source>
        <dbReference type="SAM" id="MobiDB-lite"/>
    </source>
</evidence>
<keyword evidence="2" id="KW-0964">Secreted</keyword>
<reference evidence="7" key="2">
    <citation type="submission" date="2016-11" db="UniProtKB">
        <authorList>
            <consortium name="WormBaseParasite"/>
        </authorList>
    </citation>
    <scope>IDENTIFICATION</scope>
</reference>
<name>A0A1I7VMH7_LOALO</name>
<feature type="compositionally biased region" description="Basic and acidic residues" evidence="4">
    <location>
        <begin position="8"/>
        <end position="18"/>
    </location>
</feature>
<dbReference type="InterPro" id="IPR008160">
    <property type="entry name" value="Collagen"/>
</dbReference>
<organism evidence="6 7">
    <name type="scientific">Loa loa</name>
    <name type="common">Eye worm</name>
    <name type="synonym">Filaria loa</name>
    <dbReference type="NCBI Taxonomy" id="7209"/>
    <lineage>
        <taxon>Eukaryota</taxon>
        <taxon>Metazoa</taxon>
        <taxon>Ecdysozoa</taxon>
        <taxon>Nematoda</taxon>
        <taxon>Chromadorea</taxon>
        <taxon>Rhabditida</taxon>
        <taxon>Spirurina</taxon>
        <taxon>Spiruromorpha</taxon>
        <taxon>Filarioidea</taxon>
        <taxon>Onchocercidae</taxon>
        <taxon>Loa</taxon>
    </lineage>
</organism>
<keyword evidence="5" id="KW-0812">Transmembrane</keyword>
<evidence type="ECO:0000256" key="3">
    <source>
        <dbReference type="ARBA" id="ARBA00022737"/>
    </source>
</evidence>
<feature type="transmembrane region" description="Helical" evidence="5">
    <location>
        <begin position="112"/>
        <end position="133"/>
    </location>
</feature>
<dbReference type="Proteomes" id="UP000095285">
    <property type="component" value="Unassembled WGS sequence"/>
</dbReference>
<feature type="region of interest" description="Disordered" evidence="4">
    <location>
        <begin position="1"/>
        <end position="26"/>
    </location>
</feature>
<feature type="compositionally biased region" description="Low complexity" evidence="4">
    <location>
        <begin position="84"/>
        <end position="98"/>
    </location>
</feature>
<dbReference type="InterPro" id="IPR050392">
    <property type="entry name" value="Collagen/C1q_domain"/>
</dbReference>
<dbReference type="GO" id="GO:0005581">
    <property type="term" value="C:collagen trimer"/>
    <property type="evidence" value="ECO:0007669"/>
    <property type="project" value="UniProtKB-KW"/>
</dbReference>
<accession>A0A1I7VMH7</accession>
<dbReference type="PANTHER" id="PTHR15427">
    <property type="entry name" value="EMILIN ELASTIN MICROFIBRIL INTERFACE-LOCATED PROTEIN ELASTIN MICROFIBRIL INTERFACER"/>
    <property type="match status" value="1"/>
</dbReference>
<comment type="subcellular location">
    <subcellularLocation>
        <location evidence="1">Secreted</location>
    </subcellularLocation>
</comment>
<dbReference type="Pfam" id="PF01391">
    <property type="entry name" value="Collagen"/>
    <property type="match status" value="1"/>
</dbReference>
<keyword evidence="6" id="KW-1185">Reference proteome</keyword>